<evidence type="ECO:0000256" key="2">
    <source>
        <dbReference type="SAM" id="SignalP"/>
    </source>
</evidence>
<proteinExistence type="predicted"/>
<feature type="chain" id="PRO_5002544066" evidence="2">
    <location>
        <begin position="20"/>
        <end position="747"/>
    </location>
</feature>
<evidence type="ECO:0000313" key="5">
    <source>
        <dbReference type="EMBL" id="KKY13073.1"/>
    </source>
</evidence>
<feature type="compositionally biased region" description="Polar residues" evidence="1">
    <location>
        <begin position="731"/>
        <end position="740"/>
    </location>
</feature>
<dbReference type="PANTHER" id="PTHR37049:SF4">
    <property type="entry name" value="RHODANESE DOMAIN-CONTAINING PROTEIN"/>
    <property type="match status" value="1"/>
</dbReference>
<dbReference type="Pfam" id="PF23658">
    <property type="entry name" value="PDZ_CPAF_rel"/>
    <property type="match status" value="1"/>
</dbReference>
<feature type="signal peptide" evidence="2">
    <location>
        <begin position="1"/>
        <end position="19"/>
    </location>
</feature>
<dbReference type="InterPro" id="IPR029045">
    <property type="entry name" value="ClpP/crotonase-like_dom_sf"/>
</dbReference>
<dbReference type="Pfam" id="PF03572">
    <property type="entry name" value="Peptidase_S41"/>
    <property type="match status" value="1"/>
</dbReference>
<dbReference type="EMBL" id="LAQI01000478">
    <property type="protein sequence ID" value="KKY13073.1"/>
    <property type="molecule type" value="Genomic_DNA"/>
</dbReference>
<dbReference type="GO" id="GO:0006508">
    <property type="term" value="P:proteolysis"/>
    <property type="evidence" value="ECO:0007669"/>
    <property type="project" value="InterPro"/>
</dbReference>
<dbReference type="InterPro" id="IPR005151">
    <property type="entry name" value="Tail-specific_protease"/>
</dbReference>
<dbReference type="InterPro" id="IPR056186">
    <property type="entry name" value="PDZ_CPAF-rel"/>
</dbReference>
<protein>
    <submittedName>
        <fullName evidence="5">Putative peptidase s41 family protein</fullName>
    </submittedName>
</protein>
<evidence type="ECO:0000259" key="4">
    <source>
        <dbReference type="Pfam" id="PF23658"/>
    </source>
</evidence>
<organism evidence="5 6">
    <name type="scientific">Diplodia seriata</name>
    <dbReference type="NCBI Taxonomy" id="420778"/>
    <lineage>
        <taxon>Eukaryota</taxon>
        <taxon>Fungi</taxon>
        <taxon>Dikarya</taxon>
        <taxon>Ascomycota</taxon>
        <taxon>Pezizomycotina</taxon>
        <taxon>Dothideomycetes</taxon>
        <taxon>Dothideomycetes incertae sedis</taxon>
        <taxon>Botryosphaeriales</taxon>
        <taxon>Botryosphaeriaceae</taxon>
        <taxon>Diplodia</taxon>
    </lineage>
</organism>
<dbReference type="PANTHER" id="PTHR37049">
    <property type="entry name" value="PEPTIDASE S41 FAMILY PROTEIN"/>
    <property type="match status" value="1"/>
</dbReference>
<gene>
    <name evidence="5" type="ORF">UCDDS831_g09346</name>
</gene>
<reference evidence="5 6" key="1">
    <citation type="submission" date="2015-03" db="EMBL/GenBank/DDBJ databases">
        <authorList>
            <person name="Morales-Cruz A."/>
            <person name="Amrine K.C."/>
            <person name="Cantu D."/>
        </authorList>
    </citation>
    <scope>NUCLEOTIDE SEQUENCE [LARGE SCALE GENOMIC DNA]</scope>
    <source>
        <strain evidence="5">DS831</strain>
    </source>
</reference>
<dbReference type="InterPro" id="IPR052766">
    <property type="entry name" value="S41A_metabolite_peptidase"/>
</dbReference>
<dbReference type="Proteomes" id="UP000034182">
    <property type="component" value="Unassembled WGS sequence"/>
</dbReference>
<evidence type="ECO:0000256" key="1">
    <source>
        <dbReference type="SAM" id="MobiDB-lite"/>
    </source>
</evidence>
<accession>A0A0G2FM85</accession>
<dbReference type="Gene3D" id="3.90.226.10">
    <property type="entry name" value="2-enoyl-CoA Hydratase, Chain A, domain 1"/>
    <property type="match status" value="1"/>
</dbReference>
<evidence type="ECO:0000313" key="6">
    <source>
        <dbReference type="Proteomes" id="UP000034182"/>
    </source>
</evidence>
<comment type="caution">
    <text evidence="5">The sequence shown here is derived from an EMBL/GenBank/DDBJ whole genome shotgun (WGS) entry which is preliminary data.</text>
</comment>
<name>A0A0G2FM85_9PEZI</name>
<feature type="domain" description="Tail specific protease" evidence="3">
    <location>
        <begin position="339"/>
        <end position="560"/>
    </location>
</feature>
<dbReference type="SUPFAM" id="SSF52096">
    <property type="entry name" value="ClpP/crotonase"/>
    <property type="match status" value="1"/>
</dbReference>
<reference evidence="5 6" key="2">
    <citation type="submission" date="2015-05" db="EMBL/GenBank/DDBJ databases">
        <title>Distinctive expansion of gene families associated with plant cell wall degradation and secondary metabolism in the genomes of grapevine trunk pathogens.</title>
        <authorList>
            <person name="Lawrence D.P."/>
            <person name="Travadon R."/>
            <person name="Rolshausen P.E."/>
            <person name="Baumgartner K."/>
        </authorList>
    </citation>
    <scope>NUCLEOTIDE SEQUENCE [LARGE SCALE GENOMIC DNA]</scope>
    <source>
        <strain evidence="5">DS831</strain>
    </source>
</reference>
<dbReference type="GO" id="GO:0008236">
    <property type="term" value="F:serine-type peptidase activity"/>
    <property type="evidence" value="ECO:0007669"/>
    <property type="project" value="InterPro"/>
</dbReference>
<keyword evidence="2" id="KW-0732">Signal</keyword>
<sequence length="747" mass="80033">MLKSAVLLAASLAANLASGDDGCARLHHHFVQQDPAVAHLVLPASLAYSCLKAIPVNVEGDSQLLSEISNILTWQSTLAYLKDPPKGYPNPPVDVLAGLDDIKKNVSNNGFESEYDVQNAITTLLHKAYDGHLDYLADISSAIGFAKNASQAELVSLSLDGKSLPKVYLKTDIDAVHYGANFTPSPIQTINDQSAYSYLIDLSDTDGGCHDPDARYQNLFYSPAAVSLKNESDAYFIRANIYLGDNTTLIHENRTKTILDNYGVLMKDFTLIDSVAAFERAFLMGPIPPGPVTEFTRFISLTPRPKSKPTAYNYPYPVQKASDNSVSGYFLNSTARDSVAVLSSPSFSPADWTEYQAVVSSFLAAATAANKTRLIIDLRHNGGGKVVLAFDLFKQLFPHLEPYGGTRVRGTAAINAMGRFTSAFADAAGNDTALDPARSVPPSTDIAEFWYKSRLDARGRAFASWPSLFGPDTLHGDAFTHITRLNLSDHERLGGFNVSGYGGSNRSDNNNMPPAPFRAADIVLLQDGHCASTCAIFAELVKTQAPGARSVVVGGRPQQGQHAPVGVGCTKGAEVLRFEQVVRKAERVVRLAGKNKSQQQLLNDSGVMALSVRSTDRLRNRVAVSDPATGQLAATINYRNNYREGDASDTPLQFVADYADCRLWYTAPMLYDPVALWDAVVDAMWTDGNYESCVAGSTGWGNVSSIGGGGGGGGVAGDEVEMSSGGAANVDVNSTTQQVTKDVGPLA</sequence>
<dbReference type="AlphaFoldDB" id="A0A0G2FM85"/>
<feature type="region of interest" description="Disordered" evidence="1">
    <location>
        <begin position="711"/>
        <end position="747"/>
    </location>
</feature>
<evidence type="ECO:0000259" key="3">
    <source>
        <dbReference type="Pfam" id="PF03572"/>
    </source>
</evidence>
<feature type="domain" description="CPAF-like PDZ" evidence="4">
    <location>
        <begin position="150"/>
        <end position="270"/>
    </location>
</feature>